<sequence length="664" mass="74536">MSTSLLSGPPHFKVRWLRPYISTAYLDLPANPIVPSGSTSSGAWQALSERESEECEKIWETLSDEDKIEAEKEEEDAANSGETADENTEDKVGVSVGKDRLFEVDVRHMRLVPIYWKLNGPPLRMKRATWMFDETRPVKRELQQQLDLAYLHIEPWKEAYQDELSTALALGPEAHEKLRYPLKSLDQNLSVIFEDENTARLVSENITSKMSSTLLSPFRKKDTKAPLPAGTRVYRGYDEAVRRRTPPKDPVPPPEIPEPTAEKTKQRGPGRPETPETQVGEGADGTEEITDLILIIHGIGQGMAASYEAFNFLYATNQFRRVARKQATDPALASIMRNRRVQFLPVQWRTNLQLSLDEENERRERENEGLDNRFTLGDITLNNKIPHHRQRMIESVCLEANRTYRMWCARNPGFEFTGRVHIIAHSLGSALSAHILSKQPTRRPPLSKIKCPNEITEQFLFNTSALFLLGSPLGVFLHLKQAQLIARKGRERTLDSPSDEALDRVGVFGCLAVDTLYNVFNTSDPIAYRLNPCVDAEAAQTMLPSAIPAINASMFGNLSNRVSRMFDVMPKMGFSSSTSPPTSSSARSNSSSRPRPAISRSGPTNGSGFELGGANERLEGTRAERRFWALNPHGTLDFFLPSEGNISEYVGKYLSTQINFIAYL</sequence>
<dbReference type="InterPro" id="IPR058055">
    <property type="entry name" value="PA-PLA1"/>
</dbReference>
<feature type="compositionally biased region" description="Pro residues" evidence="1">
    <location>
        <begin position="248"/>
        <end position="257"/>
    </location>
</feature>
<name>A0A166AA93_9AGAM</name>
<feature type="region of interest" description="Disordered" evidence="1">
    <location>
        <begin position="573"/>
        <end position="613"/>
    </location>
</feature>
<dbReference type="GO" id="GO:0005737">
    <property type="term" value="C:cytoplasm"/>
    <property type="evidence" value="ECO:0007669"/>
    <property type="project" value="TreeGrafter"/>
</dbReference>
<organism evidence="3 4">
    <name type="scientific">Sistotremastrum suecicum HHB10207 ss-3</name>
    <dbReference type="NCBI Taxonomy" id="1314776"/>
    <lineage>
        <taxon>Eukaryota</taxon>
        <taxon>Fungi</taxon>
        <taxon>Dikarya</taxon>
        <taxon>Basidiomycota</taxon>
        <taxon>Agaricomycotina</taxon>
        <taxon>Agaricomycetes</taxon>
        <taxon>Sistotremastrales</taxon>
        <taxon>Sistotremastraceae</taxon>
        <taxon>Sistotremastrum</taxon>
    </lineage>
</organism>
<dbReference type="GO" id="GO:0046872">
    <property type="term" value="F:metal ion binding"/>
    <property type="evidence" value="ECO:0007669"/>
    <property type="project" value="InterPro"/>
</dbReference>
<evidence type="ECO:0000259" key="2">
    <source>
        <dbReference type="PROSITE" id="PS51043"/>
    </source>
</evidence>
<keyword evidence="4" id="KW-1185">Reference proteome</keyword>
<feature type="region of interest" description="Disordered" evidence="1">
    <location>
        <begin position="217"/>
        <end position="284"/>
    </location>
</feature>
<dbReference type="OrthoDB" id="69269at2759"/>
<dbReference type="Pfam" id="PF23465">
    <property type="entry name" value="DUF7131"/>
    <property type="match status" value="1"/>
</dbReference>
<dbReference type="GO" id="GO:0004620">
    <property type="term" value="F:phospholipase activity"/>
    <property type="evidence" value="ECO:0007669"/>
    <property type="project" value="TreeGrafter"/>
</dbReference>
<reference evidence="3 4" key="1">
    <citation type="journal article" date="2016" name="Mol. Biol. Evol.">
        <title>Comparative Genomics of Early-Diverging Mushroom-Forming Fungi Provides Insights into the Origins of Lignocellulose Decay Capabilities.</title>
        <authorList>
            <person name="Nagy L.G."/>
            <person name="Riley R."/>
            <person name="Tritt A."/>
            <person name="Adam C."/>
            <person name="Daum C."/>
            <person name="Floudas D."/>
            <person name="Sun H."/>
            <person name="Yadav J.S."/>
            <person name="Pangilinan J."/>
            <person name="Larsson K.H."/>
            <person name="Matsuura K."/>
            <person name="Barry K."/>
            <person name="Labutti K."/>
            <person name="Kuo R."/>
            <person name="Ohm R.A."/>
            <person name="Bhattacharya S.S."/>
            <person name="Shirouzu T."/>
            <person name="Yoshinaga Y."/>
            <person name="Martin F.M."/>
            <person name="Grigoriev I.V."/>
            <person name="Hibbett D.S."/>
        </authorList>
    </citation>
    <scope>NUCLEOTIDE SEQUENCE [LARGE SCALE GENOMIC DNA]</scope>
    <source>
        <strain evidence="3 4">HHB10207 ss-3</strain>
    </source>
</reference>
<dbReference type="InterPro" id="IPR057826">
    <property type="entry name" value="WWE_C20G8.02"/>
</dbReference>
<evidence type="ECO:0000313" key="4">
    <source>
        <dbReference type="Proteomes" id="UP000076798"/>
    </source>
</evidence>
<dbReference type="InterPro" id="IPR055555">
    <property type="entry name" value="PA-PLA1_DUF7131"/>
</dbReference>
<evidence type="ECO:0000313" key="3">
    <source>
        <dbReference type="EMBL" id="KZT35133.1"/>
    </source>
</evidence>
<evidence type="ECO:0000256" key="1">
    <source>
        <dbReference type="SAM" id="MobiDB-lite"/>
    </source>
</evidence>
<protein>
    <recommendedName>
        <fullName evidence="2">DDHD domain-containing protein</fullName>
    </recommendedName>
</protein>
<proteinExistence type="predicted"/>
<dbReference type="InterPro" id="IPR004177">
    <property type="entry name" value="DDHD_dom"/>
</dbReference>
<dbReference type="PANTHER" id="PTHR23509:SF6">
    <property type="entry name" value="PHOSPHOLIPASE C1020.13C-RELATED"/>
    <property type="match status" value="1"/>
</dbReference>
<feature type="region of interest" description="Disordered" evidence="1">
    <location>
        <begin position="62"/>
        <end position="92"/>
    </location>
</feature>
<dbReference type="Proteomes" id="UP000076798">
    <property type="component" value="Unassembled WGS sequence"/>
</dbReference>
<dbReference type="AlphaFoldDB" id="A0A166AA93"/>
<accession>A0A166AA93</accession>
<dbReference type="EMBL" id="KV428151">
    <property type="protein sequence ID" value="KZT35133.1"/>
    <property type="molecule type" value="Genomic_DNA"/>
</dbReference>
<feature type="compositionally biased region" description="Low complexity" evidence="1">
    <location>
        <begin position="575"/>
        <end position="601"/>
    </location>
</feature>
<feature type="domain" description="DDHD" evidence="2">
    <location>
        <begin position="459"/>
        <end position="664"/>
    </location>
</feature>
<dbReference type="PANTHER" id="PTHR23509">
    <property type="entry name" value="PA-PL1 PHOSPHOLIPASE FAMILY"/>
    <property type="match status" value="1"/>
</dbReference>
<dbReference type="Pfam" id="PF23463">
    <property type="entry name" value="WWE_2"/>
    <property type="match status" value="1"/>
</dbReference>
<gene>
    <name evidence="3" type="ORF">SISSUDRAFT_1064729</name>
</gene>
<dbReference type="PROSITE" id="PS51043">
    <property type="entry name" value="DDHD"/>
    <property type="match status" value="1"/>
</dbReference>
<dbReference type="SMART" id="SM01127">
    <property type="entry name" value="DDHD"/>
    <property type="match status" value="1"/>
</dbReference>
<dbReference type="Pfam" id="PF02862">
    <property type="entry name" value="DDHD"/>
    <property type="match status" value="1"/>
</dbReference>
<dbReference type="STRING" id="1314776.A0A166AA93"/>
<feature type="compositionally biased region" description="Acidic residues" evidence="1">
    <location>
        <begin position="62"/>
        <end position="88"/>
    </location>
</feature>